<dbReference type="Pfam" id="PF17820">
    <property type="entry name" value="PDZ_6"/>
    <property type="match status" value="1"/>
</dbReference>
<keyword evidence="2" id="KW-0963">Cytoplasm</keyword>
<dbReference type="PANTHER" id="PTHR24217">
    <property type="entry name" value="PUTATIVE-RELATED"/>
    <property type="match status" value="1"/>
</dbReference>
<keyword evidence="8" id="KW-1185">Reference proteome</keyword>
<evidence type="ECO:0000313" key="8">
    <source>
        <dbReference type="Proteomes" id="UP000694388"/>
    </source>
</evidence>
<evidence type="ECO:0000259" key="6">
    <source>
        <dbReference type="PROSITE" id="PS50106"/>
    </source>
</evidence>
<comment type="similarity">
    <text evidence="4">Belongs to the synaptopodin family.</text>
</comment>
<dbReference type="GeneTree" id="ENSGT00950000183054"/>
<dbReference type="InterPro" id="IPR036034">
    <property type="entry name" value="PDZ_sf"/>
</dbReference>
<evidence type="ECO:0000313" key="7">
    <source>
        <dbReference type="Ensembl" id="ENSEBUP00000009611.1"/>
    </source>
</evidence>
<evidence type="ECO:0000256" key="5">
    <source>
        <dbReference type="SAM" id="MobiDB-lite"/>
    </source>
</evidence>
<dbReference type="PROSITE" id="PS50106">
    <property type="entry name" value="PDZ"/>
    <property type="match status" value="1"/>
</dbReference>
<reference evidence="7" key="1">
    <citation type="submission" date="2025-08" db="UniProtKB">
        <authorList>
            <consortium name="Ensembl"/>
        </authorList>
    </citation>
    <scope>IDENTIFICATION</scope>
</reference>
<dbReference type="SMART" id="SM00228">
    <property type="entry name" value="PDZ"/>
    <property type="match status" value="1"/>
</dbReference>
<reference evidence="7" key="2">
    <citation type="submission" date="2025-09" db="UniProtKB">
        <authorList>
            <consortium name="Ensembl"/>
        </authorList>
    </citation>
    <scope>IDENTIFICATION</scope>
</reference>
<dbReference type="SUPFAM" id="SSF50156">
    <property type="entry name" value="PDZ domain-like"/>
    <property type="match status" value="1"/>
</dbReference>
<dbReference type="Ensembl" id="ENSEBUT00000010139.1">
    <property type="protein sequence ID" value="ENSEBUP00000009611.1"/>
    <property type="gene ID" value="ENSEBUG00000006169.1"/>
</dbReference>
<dbReference type="GO" id="GO:0003779">
    <property type="term" value="F:actin binding"/>
    <property type="evidence" value="ECO:0007669"/>
    <property type="project" value="TreeGrafter"/>
</dbReference>
<dbReference type="GO" id="GO:0015629">
    <property type="term" value="C:actin cytoskeleton"/>
    <property type="evidence" value="ECO:0007669"/>
    <property type="project" value="TreeGrafter"/>
</dbReference>
<dbReference type="GO" id="GO:0032233">
    <property type="term" value="P:positive regulation of actin filament bundle assembly"/>
    <property type="evidence" value="ECO:0007669"/>
    <property type="project" value="TreeGrafter"/>
</dbReference>
<dbReference type="PANTHER" id="PTHR24217:SF0">
    <property type="entry name" value="PDZ DOMAIN-CONTAINING PROTEIN"/>
    <property type="match status" value="1"/>
</dbReference>
<dbReference type="Proteomes" id="UP000694388">
    <property type="component" value="Unplaced"/>
</dbReference>
<evidence type="ECO:0000256" key="2">
    <source>
        <dbReference type="ARBA" id="ARBA00022490"/>
    </source>
</evidence>
<dbReference type="AlphaFoldDB" id="A0A8C4Q497"/>
<dbReference type="GO" id="GO:0005634">
    <property type="term" value="C:nucleus"/>
    <property type="evidence" value="ECO:0007669"/>
    <property type="project" value="TreeGrafter"/>
</dbReference>
<accession>A0A8C4Q497</accession>
<comment type="subcellular location">
    <subcellularLocation>
        <location evidence="1">Cytoplasm</location>
    </subcellularLocation>
</comment>
<protein>
    <recommendedName>
        <fullName evidence="6">PDZ domain-containing protein</fullName>
    </recommendedName>
</protein>
<feature type="compositionally biased region" description="Acidic residues" evidence="5">
    <location>
        <begin position="305"/>
        <end position="324"/>
    </location>
</feature>
<dbReference type="InterPro" id="IPR051976">
    <property type="entry name" value="Synaptopodin_domain"/>
</dbReference>
<organism evidence="7 8">
    <name type="scientific">Eptatretus burgeri</name>
    <name type="common">Inshore hagfish</name>
    <dbReference type="NCBI Taxonomy" id="7764"/>
    <lineage>
        <taxon>Eukaryota</taxon>
        <taxon>Metazoa</taxon>
        <taxon>Chordata</taxon>
        <taxon>Craniata</taxon>
        <taxon>Vertebrata</taxon>
        <taxon>Cyclostomata</taxon>
        <taxon>Myxini</taxon>
        <taxon>Myxiniformes</taxon>
        <taxon>Myxinidae</taxon>
        <taxon>Eptatretinae</taxon>
        <taxon>Eptatretus</taxon>
    </lineage>
</organism>
<proteinExistence type="inferred from homology"/>
<keyword evidence="3" id="KW-0597">Phosphoprotein</keyword>
<evidence type="ECO:0000256" key="3">
    <source>
        <dbReference type="ARBA" id="ARBA00022553"/>
    </source>
</evidence>
<dbReference type="InterPro" id="IPR041489">
    <property type="entry name" value="PDZ_6"/>
</dbReference>
<dbReference type="InterPro" id="IPR001478">
    <property type="entry name" value="PDZ"/>
</dbReference>
<sequence length="472" mass="51731">MEGQLKVCLVGGPPWGFRLGGGREFNIPLAVAKLRKQSVAWRAGLCENDEVLAINGVPCGTLTHTQAMQLVDYGGDYLEFLIKRTTDVEGLLHEQAVPHLSSTQKTNDYSINTGGKVMITQARQYPSQDPSSTWPGKVETSHCTDGVGVTSVSVQLTKPANDGTPPKVEYGPEGVSLQLNVPCNEISADLPESTPMAAEPPIQPFLSGGIPAEMNMDEEELIATYRERAKQAKLHRSESLAEKQQREMRRRCETIASSLASPGSSAAEYGAESKGAALFRKRRRRVKHYTLISYGTASEGVPGEEGVEYEEGDEDDDREEEGEEVNWGSQEDLFTGCNEWDHLEKGSVEQETNSAIDPGLGKGAKMFERRRQRLEELGKETSQHWVSEGKNVEDKSVVAVQNHPQLNGGTTYTSPMNAMPFGRASGSYKTTQTKCLQLFGGCQGFPEFRATKSNAKAWIRVLSRGRLLELGS</sequence>
<name>A0A8C4Q497_EPTBU</name>
<dbReference type="GO" id="GO:0030018">
    <property type="term" value="C:Z disc"/>
    <property type="evidence" value="ECO:0007669"/>
    <property type="project" value="TreeGrafter"/>
</dbReference>
<evidence type="ECO:0000256" key="4">
    <source>
        <dbReference type="ARBA" id="ARBA00038161"/>
    </source>
</evidence>
<feature type="domain" description="PDZ" evidence="6">
    <location>
        <begin position="12"/>
        <end position="86"/>
    </location>
</feature>
<evidence type="ECO:0000256" key="1">
    <source>
        <dbReference type="ARBA" id="ARBA00004496"/>
    </source>
</evidence>
<feature type="region of interest" description="Disordered" evidence="5">
    <location>
        <begin position="297"/>
        <end position="326"/>
    </location>
</feature>
<dbReference type="Gene3D" id="2.30.42.10">
    <property type="match status" value="1"/>
</dbReference>